<evidence type="ECO:0000313" key="3">
    <source>
        <dbReference type="Proteomes" id="UP000660668"/>
    </source>
</evidence>
<gene>
    <name evidence="2" type="ORF">ISU10_22135</name>
</gene>
<name>A0A930VTP3_9ACTN</name>
<accession>A0A930VTP3</accession>
<sequence>MTVVLADSELYRVIGGSPPTEEELRGRYERQVVGRSADGREEWLNWIVRVDGVAVGFVQASVDDHSRAVVAWVIGTAWQGQGIATAAARQMLALLADRGVTTIDAYVAPGHLASELVAARAGLVATGEHDANGEQRWTRSLSTEPM</sequence>
<dbReference type="SUPFAM" id="SSF55729">
    <property type="entry name" value="Acyl-CoA N-acyltransferases (Nat)"/>
    <property type="match status" value="1"/>
</dbReference>
<proteinExistence type="predicted"/>
<comment type="caution">
    <text evidence="2">The sequence shown here is derived from an EMBL/GenBank/DDBJ whole genome shotgun (WGS) entry which is preliminary data.</text>
</comment>
<dbReference type="GO" id="GO:0016747">
    <property type="term" value="F:acyltransferase activity, transferring groups other than amino-acyl groups"/>
    <property type="evidence" value="ECO:0007669"/>
    <property type="project" value="InterPro"/>
</dbReference>
<dbReference type="InterPro" id="IPR016181">
    <property type="entry name" value="Acyl_CoA_acyltransferase"/>
</dbReference>
<dbReference type="Proteomes" id="UP000660668">
    <property type="component" value="Unassembled WGS sequence"/>
</dbReference>
<dbReference type="CDD" id="cd04301">
    <property type="entry name" value="NAT_SF"/>
    <property type="match status" value="1"/>
</dbReference>
<dbReference type="PROSITE" id="PS51186">
    <property type="entry name" value="GNAT"/>
    <property type="match status" value="1"/>
</dbReference>
<keyword evidence="3" id="KW-1185">Reference proteome</keyword>
<dbReference type="AlphaFoldDB" id="A0A930VTP3"/>
<reference evidence="2" key="1">
    <citation type="submission" date="2020-11" db="EMBL/GenBank/DDBJ databases">
        <title>Nocardioides cynanchi sp. nov., isolated from soil of rhizosphere of Cynanchum wilfordii.</title>
        <authorList>
            <person name="Lee J.-S."/>
            <person name="Suh M.K."/>
            <person name="Kim J.-S."/>
        </authorList>
    </citation>
    <scope>NUCLEOTIDE SEQUENCE</scope>
    <source>
        <strain evidence="2">KCTC 19276</strain>
    </source>
</reference>
<dbReference type="InterPro" id="IPR000182">
    <property type="entry name" value="GNAT_dom"/>
</dbReference>
<dbReference type="EMBL" id="JADKPO010000054">
    <property type="protein sequence ID" value="MBF4770482.1"/>
    <property type="molecule type" value="Genomic_DNA"/>
</dbReference>
<evidence type="ECO:0000313" key="2">
    <source>
        <dbReference type="EMBL" id="MBF4770482.1"/>
    </source>
</evidence>
<evidence type="ECO:0000259" key="1">
    <source>
        <dbReference type="PROSITE" id="PS51186"/>
    </source>
</evidence>
<organism evidence="2 3">
    <name type="scientific">Nocardioides agariphilus</name>
    <dbReference type="NCBI Taxonomy" id="433664"/>
    <lineage>
        <taxon>Bacteria</taxon>
        <taxon>Bacillati</taxon>
        <taxon>Actinomycetota</taxon>
        <taxon>Actinomycetes</taxon>
        <taxon>Propionibacteriales</taxon>
        <taxon>Nocardioidaceae</taxon>
        <taxon>Nocardioides</taxon>
    </lineage>
</organism>
<dbReference type="Pfam" id="PF13302">
    <property type="entry name" value="Acetyltransf_3"/>
    <property type="match status" value="1"/>
</dbReference>
<protein>
    <submittedName>
        <fullName evidence="2">GNAT family N-acetyltransferase</fullName>
    </submittedName>
</protein>
<dbReference type="Gene3D" id="3.40.630.30">
    <property type="match status" value="1"/>
</dbReference>
<feature type="domain" description="N-acetyltransferase" evidence="1">
    <location>
        <begin position="1"/>
        <end position="142"/>
    </location>
</feature>